<feature type="domain" description="Putative auto-transporter adhesin head GIN" evidence="2">
    <location>
        <begin position="30"/>
        <end position="233"/>
    </location>
</feature>
<evidence type="ECO:0000313" key="3">
    <source>
        <dbReference type="EMBL" id="EAY27079.1"/>
    </source>
</evidence>
<protein>
    <recommendedName>
        <fullName evidence="2">Putative auto-transporter adhesin head GIN domain-containing protein</fullName>
    </recommendedName>
</protein>
<gene>
    <name evidence="3" type="ORF">M23134_04767</name>
</gene>
<evidence type="ECO:0000256" key="1">
    <source>
        <dbReference type="SAM" id="SignalP"/>
    </source>
</evidence>
<dbReference type="EMBL" id="AAWS01000027">
    <property type="protein sequence ID" value="EAY27079.1"/>
    <property type="molecule type" value="Genomic_DNA"/>
</dbReference>
<comment type="caution">
    <text evidence="3">The sequence shown here is derived from an EMBL/GenBank/DDBJ whole genome shotgun (WGS) entry which is preliminary data.</text>
</comment>
<proteinExistence type="predicted"/>
<feature type="chain" id="PRO_5002642383" description="Putative auto-transporter adhesin head GIN domain-containing protein" evidence="1">
    <location>
        <begin position="21"/>
        <end position="249"/>
    </location>
</feature>
<accession>A1ZRI9</accession>
<name>A1ZRI9_MICM2</name>
<keyword evidence="4" id="KW-1185">Reference proteome</keyword>
<evidence type="ECO:0000313" key="4">
    <source>
        <dbReference type="Proteomes" id="UP000004095"/>
    </source>
</evidence>
<dbReference type="Pfam" id="PF10988">
    <property type="entry name" value="DUF2807"/>
    <property type="match status" value="1"/>
</dbReference>
<dbReference type="Gene3D" id="2.160.20.120">
    <property type="match status" value="1"/>
</dbReference>
<reference evidence="3 4" key="1">
    <citation type="submission" date="2007-01" db="EMBL/GenBank/DDBJ databases">
        <authorList>
            <person name="Haygood M."/>
            <person name="Podell S."/>
            <person name="Anderson C."/>
            <person name="Hopkinson B."/>
            <person name="Roe K."/>
            <person name="Barbeau K."/>
            <person name="Gaasterland T."/>
            <person name="Ferriera S."/>
            <person name="Johnson J."/>
            <person name="Kravitz S."/>
            <person name="Beeson K."/>
            <person name="Sutton G."/>
            <person name="Rogers Y.-H."/>
            <person name="Friedman R."/>
            <person name="Frazier M."/>
            <person name="Venter J.C."/>
        </authorList>
    </citation>
    <scope>NUCLEOTIDE SEQUENCE [LARGE SCALE GENOMIC DNA]</scope>
    <source>
        <strain evidence="3 4">ATCC 23134</strain>
    </source>
</reference>
<dbReference type="eggNOG" id="COG3595">
    <property type="taxonomic scope" value="Bacteria"/>
</dbReference>
<dbReference type="InterPro" id="IPR021255">
    <property type="entry name" value="DUF2807"/>
</dbReference>
<dbReference type="OrthoDB" id="942536at2"/>
<sequence length="249" mass="26054">MKKSIALSFALLLLTLVAQAQSTETRNLEAFSRLSVAEGIKAIVVKGNTEAIDISVSGNITAKEVLAEIKGDRLRVHLEDGRRYRRVDVKVKITCRSLTAISASSAARIDLQSNFKNIAKVSASSAGSVKTNYTISGSSMALNVSSAGRFEGKVQANDLKLNASSAGKMLLSGGSTNTLVARGSSSGRIKAQDFTSQSAEIRVSSGGSIRVNVSQTIEARASSGGSIIYAGNPQKVNVKSSSGGSIRKR</sequence>
<evidence type="ECO:0000259" key="2">
    <source>
        <dbReference type="Pfam" id="PF10988"/>
    </source>
</evidence>
<keyword evidence="1" id="KW-0732">Signal</keyword>
<dbReference type="Proteomes" id="UP000004095">
    <property type="component" value="Unassembled WGS sequence"/>
</dbReference>
<organism evidence="3 4">
    <name type="scientific">Microscilla marina ATCC 23134</name>
    <dbReference type="NCBI Taxonomy" id="313606"/>
    <lineage>
        <taxon>Bacteria</taxon>
        <taxon>Pseudomonadati</taxon>
        <taxon>Bacteroidota</taxon>
        <taxon>Cytophagia</taxon>
        <taxon>Cytophagales</taxon>
        <taxon>Microscillaceae</taxon>
        <taxon>Microscilla</taxon>
    </lineage>
</organism>
<feature type="signal peptide" evidence="1">
    <location>
        <begin position="1"/>
        <end position="20"/>
    </location>
</feature>
<dbReference type="AlphaFoldDB" id="A1ZRI9"/>
<dbReference type="RefSeq" id="WP_004156446.1">
    <property type="nucleotide sequence ID" value="NZ_AAWS01000027.1"/>
</dbReference>